<protein>
    <recommendedName>
        <fullName evidence="3">Metallopeptidase</fullName>
    </recommendedName>
</protein>
<proteinExistence type="predicted"/>
<evidence type="ECO:0008006" key="3">
    <source>
        <dbReference type="Google" id="ProtNLM"/>
    </source>
</evidence>
<dbReference type="InterPro" id="IPR024079">
    <property type="entry name" value="MetalloPept_cat_dom_sf"/>
</dbReference>
<dbReference type="AlphaFoldDB" id="A0A1X0ZXP1"/>
<dbReference type="Proteomes" id="UP000193675">
    <property type="component" value="Unassembled WGS sequence"/>
</dbReference>
<dbReference type="GO" id="GO:0008237">
    <property type="term" value="F:metallopeptidase activity"/>
    <property type="evidence" value="ECO:0007669"/>
    <property type="project" value="InterPro"/>
</dbReference>
<dbReference type="SUPFAM" id="SSF55486">
    <property type="entry name" value="Metalloproteases ('zincins'), catalytic domain"/>
    <property type="match status" value="1"/>
</dbReference>
<dbReference type="OrthoDB" id="3976083at2"/>
<gene>
    <name evidence="1" type="ORF">B7H17_12275</name>
</gene>
<organism evidence="1 2">
    <name type="scientific">Pseudomonas putida</name>
    <name type="common">Arthrobacter siderocapsulatus</name>
    <dbReference type="NCBI Taxonomy" id="303"/>
    <lineage>
        <taxon>Bacteria</taxon>
        <taxon>Pseudomonadati</taxon>
        <taxon>Pseudomonadota</taxon>
        <taxon>Gammaproteobacteria</taxon>
        <taxon>Pseudomonadales</taxon>
        <taxon>Pseudomonadaceae</taxon>
        <taxon>Pseudomonas</taxon>
    </lineage>
</organism>
<name>A0A1X0ZXP1_PSEPU</name>
<dbReference type="Pfam" id="PF13582">
    <property type="entry name" value="Reprolysin_3"/>
    <property type="match status" value="1"/>
</dbReference>
<reference evidence="1 2" key="1">
    <citation type="submission" date="2017-04" db="EMBL/GenBank/DDBJ databases">
        <title>Presence of VIM-2 positive Pseudomonas species in chickens and their surrounding environment.</title>
        <authorList>
            <person name="Zhang R."/>
        </authorList>
    </citation>
    <scope>NUCLEOTIDE SEQUENCE [LARGE SCALE GENOMIC DNA]</scope>
    <source>
        <strain evidence="1 2">DZ-C18</strain>
    </source>
</reference>
<accession>A0A1X0ZXP1</accession>
<comment type="caution">
    <text evidence="1">The sequence shown here is derived from an EMBL/GenBank/DDBJ whole genome shotgun (WGS) entry which is preliminary data.</text>
</comment>
<dbReference type="Gene3D" id="3.40.390.10">
    <property type="entry name" value="Collagenase (Catalytic Domain)"/>
    <property type="match status" value="1"/>
</dbReference>
<sequence length="545" mass="60550">MLACLLRFNRAEFVHSSRTMKNFWNKILLLSGALALAVSVSPFSHAQSANPRLFEIDEQSDPHVIRVLQNEAGTYSYLGTLMDDPSIEQLRLVKVNAALIAPDTQMLSLPLPDGRTVNFQLKRFNTSMPGMEGWIGDVLSDRKRLYTSDAEVDMDPFNWVSLVRDGDQLAGSIRVDGQLYRLEFVGQGQHALTKVDESKLPPTAEPLPDPETLDTDTAVDTAVKPEHSTIRLLFVTTIQSRAAHPGIRATLAQALQNANQYMINSRVPINYELAGFYDADYDETGRTYKQTLDDMRLSKPFGVDLLRVREALGADLVSMYTMGKEYCGLAWIRASKAQGHSVISCAGALAHELGHNLGGNHGLEGTDPTKRYNHGYRHRSPNFHTIQVTSHGAIPYFSNPRLTYQGIPMGTVMNHDMARQFDDYRAVVENFYPPVLDVTLYEHSHYRGRSCHFIQAVGSAIDVRQQCGAEWGSIVSSAKVLGLAPGITVRFEGAPGQYEEFISKAYRGALSVYLFGEYPDMSSDIDWVKAGSSMNDKVSMVSISR</sequence>
<evidence type="ECO:0000313" key="1">
    <source>
        <dbReference type="EMBL" id="ORL64371.1"/>
    </source>
</evidence>
<dbReference type="EMBL" id="NBWC01000014">
    <property type="protein sequence ID" value="ORL64371.1"/>
    <property type="molecule type" value="Genomic_DNA"/>
</dbReference>
<evidence type="ECO:0000313" key="2">
    <source>
        <dbReference type="Proteomes" id="UP000193675"/>
    </source>
</evidence>